<dbReference type="InterPro" id="IPR006059">
    <property type="entry name" value="SBP"/>
</dbReference>
<organism evidence="4 5">
    <name type="scientific">Cohnella soli</name>
    <dbReference type="NCBI Taxonomy" id="425005"/>
    <lineage>
        <taxon>Bacteria</taxon>
        <taxon>Bacillati</taxon>
        <taxon>Bacillota</taxon>
        <taxon>Bacilli</taxon>
        <taxon>Bacillales</taxon>
        <taxon>Paenibacillaceae</taxon>
        <taxon>Cohnella</taxon>
    </lineage>
</organism>
<dbReference type="RefSeq" id="WP_378135547.1">
    <property type="nucleotide sequence ID" value="NZ_JBHSMI010000028.1"/>
</dbReference>
<sequence length="467" mass="51450">MALLSRCHNKSHRKTLTLFFGLEGTTISKVAARKRIFTPFVFMLVMALAGGCLQPDIDPETLATSATLSAKSDVTLSILMDTTNREQNKSILDQAAELATRNSAKYNIKVRLDGVPQAEMAQKVDVLFAGADLPDMIADAPNPLWMRNGLMTDITDWFNGSSLKGDYMYPNLLSEGMSDGRIYSVPIKADSIFLIYNKDLLRKAGIANTSFTSLTWDQYEQMLEQIKQAKLHSSNGQPVTGTTLRISTYEASPFIFSAGGEMFSDDGKQALFDRPEAVLGMLKLKSLVTNGYASNPESDYVNWVDAFVREEAAFITTGGWSLISFTNGGMDISKLGFSIVPSMQTSTSILAPGLSFSIFRSSANQEAAKELLTALYSPSIYKQWIKLTEGIPVLRSVVDDPMFANNPAKTVLTAQLQNTKPLHADYAPSFWSEYNKLLQNVLFSDVNVPAELKRLQDEIQAEIDGNL</sequence>
<evidence type="ECO:0000313" key="4">
    <source>
        <dbReference type="EMBL" id="MFC5404871.1"/>
    </source>
</evidence>
<name>A0ABW0HUN3_9BACL</name>
<comment type="caution">
    <text evidence="4">The sequence shown here is derived from an EMBL/GenBank/DDBJ whole genome shotgun (WGS) entry which is preliminary data.</text>
</comment>
<accession>A0ABW0HUN3</accession>
<protein>
    <submittedName>
        <fullName evidence="4">Extracellular solute-binding protein</fullName>
    </submittedName>
</protein>
<keyword evidence="2" id="KW-0813">Transport</keyword>
<keyword evidence="3" id="KW-0732">Signal</keyword>
<dbReference type="Gene3D" id="3.40.190.10">
    <property type="entry name" value="Periplasmic binding protein-like II"/>
    <property type="match status" value="1"/>
</dbReference>
<dbReference type="Proteomes" id="UP001596113">
    <property type="component" value="Unassembled WGS sequence"/>
</dbReference>
<evidence type="ECO:0000256" key="2">
    <source>
        <dbReference type="ARBA" id="ARBA00022448"/>
    </source>
</evidence>
<dbReference type="Pfam" id="PF13416">
    <property type="entry name" value="SBP_bac_8"/>
    <property type="match status" value="1"/>
</dbReference>
<dbReference type="PANTHER" id="PTHR30061">
    <property type="entry name" value="MALTOSE-BINDING PERIPLASMIC PROTEIN"/>
    <property type="match status" value="1"/>
</dbReference>
<evidence type="ECO:0000256" key="1">
    <source>
        <dbReference type="ARBA" id="ARBA00008520"/>
    </source>
</evidence>
<evidence type="ECO:0000256" key="3">
    <source>
        <dbReference type="ARBA" id="ARBA00022729"/>
    </source>
</evidence>
<dbReference type="PANTHER" id="PTHR30061:SF50">
    <property type="entry name" value="MALTOSE_MALTODEXTRIN-BINDING PERIPLASMIC PROTEIN"/>
    <property type="match status" value="1"/>
</dbReference>
<keyword evidence="5" id="KW-1185">Reference proteome</keyword>
<gene>
    <name evidence="4" type="ORF">ACFPOF_19190</name>
</gene>
<dbReference type="SUPFAM" id="SSF53850">
    <property type="entry name" value="Periplasmic binding protein-like II"/>
    <property type="match status" value="1"/>
</dbReference>
<evidence type="ECO:0000313" key="5">
    <source>
        <dbReference type="Proteomes" id="UP001596113"/>
    </source>
</evidence>
<proteinExistence type="inferred from homology"/>
<dbReference type="EMBL" id="JBHSMI010000028">
    <property type="protein sequence ID" value="MFC5404871.1"/>
    <property type="molecule type" value="Genomic_DNA"/>
</dbReference>
<comment type="similarity">
    <text evidence="1">Belongs to the bacterial solute-binding protein 1 family.</text>
</comment>
<reference evidence="5" key="1">
    <citation type="journal article" date="2019" name="Int. J. Syst. Evol. Microbiol.">
        <title>The Global Catalogue of Microorganisms (GCM) 10K type strain sequencing project: providing services to taxonomists for standard genome sequencing and annotation.</title>
        <authorList>
            <consortium name="The Broad Institute Genomics Platform"/>
            <consortium name="The Broad Institute Genome Sequencing Center for Infectious Disease"/>
            <person name="Wu L."/>
            <person name="Ma J."/>
        </authorList>
    </citation>
    <scope>NUCLEOTIDE SEQUENCE [LARGE SCALE GENOMIC DNA]</scope>
    <source>
        <strain evidence="5">CGMCC 1.18575</strain>
    </source>
</reference>